<dbReference type="Gene3D" id="2.40.70.10">
    <property type="entry name" value="Acid Proteases"/>
    <property type="match status" value="1"/>
</dbReference>
<dbReference type="CDD" id="cd00303">
    <property type="entry name" value="retropepsin_like"/>
    <property type="match status" value="1"/>
</dbReference>
<dbReference type="SUPFAM" id="SSF56672">
    <property type="entry name" value="DNA/RNA polymerases"/>
    <property type="match status" value="1"/>
</dbReference>
<dbReference type="InterPro" id="IPR008042">
    <property type="entry name" value="Retrotrans_Pao"/>
</dbReference>
<dbReference type="InterPro" id="IPR021109">
    <property type="entry name" value="Peptidase_aspartic_dom_sf"/>
</dbReference>
<dbReference type="GO" id="GO:0071897">
    <property type="term" value="P:DNA biosynthetic process"/>
    <property type="evidence" value="ECO:0007669"/>
    <property type="project" value="UniProtKB-ARBA"/>
</dbReference>
<evidence type="ECO:0000313" key="2">
    <source>
        <dbReference type="Proteomes" id="UP000494106"/>
    </source>
</evidence>
<evidence type="ECO:0008006" key="3">
    <source>
        <dbReference type="Google" id="ProtNLM"/>
    </source>
</evidence>
<dbReference type="CDD" id="cd01644">
    <property type="entry name" value="RT_pepA17"/>
    <property type="match status" value="1"/>
</dbReference>
<evidence type="ECO:0000313" key="1">
    <source>
        <dbReference type="EMBL" id="CAB3242550.1"/>
    </source>
</evidence>
<keyword evidence="2" id="KW-1185">Reference proteome</keyword>
<dbReference type="Proteomes" id="UP000494106">
    <property type="component" value="Unassembled WGS sequence"/>
</dbReference>
<reference evidence="1 2" key="1">
    <citation type="submission" date="2020-04" db="EMBL/GenBank/DDBJ databases">
        <authorList>
            <person name="Wallbank WR R."/>
            <person name="Pardo Diaz C."/>
            <person name="Kozak K."/>
            <person name="Martin S."/>
            <person name="Jiggins C."/>
            <person name="Moest M."/>
            <person name="Warren A I."/>
            <person name="Byers J.R.P. K."/>
            <person name="Montejo-Kovacevich G."/>
            <person name="Yen C E."/>
        </authorList>
    </citation>
    <scope>NUCLEOTIDE SEQUENCE [LARGE SCALE GENOMIC DNA]</scope>
</reference>
<accession>A0A8S1A7T1</accession>
<dbReference type="OrthoDB" id="5876180at2759"/>
<dbReference type="Pfam" id="PF05380">
    <property type="entry name" value="Peptidase_A17"/>
    <property type="match status" value="1"/>
</dbReference>
<name>A0A8S1A7T1_ARCPL</name>
<dbReference type="PANTHER" id="PTHR47331:SF4">
    <property type="entry name" value="PEPTIDASE S1 DOMAIN-CONTAINING PROTEIN"/>
    <property type="match status" value="1"/>
</dbReference>
<dbReference type="Pfam" id="PF03564">
    <property type="entry name" value="DUF1759"/>
    <property type="match status" value="1"/>
</dbReference>
<dbReference type="EMBL" id="CADEBC010000517">
    <property type="protein sequence ID" value="CAB3242550.1"/>
    <property type="molecule type" value="Genomic_DNA"/>
</dbReference>
<sequence length="1114" mass="126281">MTSESELQLLVRKRSSLKAKLTHFSSYMNVLLGCDTVSNLQCIELEGRLRKFEAIYDEFDVLQLQIEMLSDKPDEAYTERAKFEDRFHQLAAQARSVLTTARATDDVGSVASSECKQTGDSFHRGFIRLPKIDLPSFDGGYQYWLEYRDTYLSLIHSSSSIDNISKFHYLRASLKGDALEIIKNIDFKSEHYQMAWKLLCDRYDNSRLLVNNHVQALFNVEKLSKESCFGLRRLTDVINKNMRALKTLNEPTEYWDTLIVYMMSIKLDSVTSRDWEEHRSTLDKSPSLSQFCSFITLVKVVDSRGNKVDARILLDNGSTANFITQTLCDELGLPRRDTSSMVTGICNQTTVSRQSCDLTLESRSGDYKLNINCFVLPEIAKVPSLSIDFRSIPLPSHIQLADPTFFISSAVDILVGAEVFWDILGSAHINLGKNKPIIRDTKLGWIVSGSIGNSGHSSMLRQSHVCNLSLRELNNNLNKFWELDSVSSKHSLSQTERACEDSFHLHTTRDENGRFVVTMPLKEDPKVLGESYERAKLRFLSLERRFRRDPVFKERYISFMQEYERLGHMTETPTPRKPHSGGTIEYFLPHHGVIKESSVSTKLRVVFDGSAATTSGVSLNDLQMVGPSVQDDLFAILLRFRQHKFVISGDVEKMYRSVFLTPLQRPLTQILFRIDPTLPLKIYRLNTVTYGTSAGPYLATKCLVTLASETSNERAKAAIQRDFYVDDYLSGGESVSEVVKMTKEVITVLGSAGFHLRKWQSNSPDILNKLAVDAELLGSLNLSENSNVSAKTLGLHWVCESDTLAYSINTNKQTQTEKQITKRHILSVISQIFDPLGLIGPCIVEAKLIMQKLWKERSEQIPGDIQLLWVTFTKKLPCLNSLKVPRWVLCDNSIAHELHIFTDASERAYGACIYVRSVNVQGSSRVHLLVSKNRVAPIKPTTIPKLELCGALLGARLCTEVLKALTLPINTCRFWCDSTIVLSWLSMSPNLLKPFVRNRVDEIQESTAGYTWNYVPSRDNPADLVSRGLQADLISECSLWWSGPHFLSKDEKYWPKKPNESMKQDLPEIASSHFIDSHSLIHNQIYHNHNLTSPNQPFSIVFFNQGSHCLEKVD</sequence>
<dbReference type="InterPro" id="IPR005312">
    <property type="entry name" value="DUF1759"/>
</dbReference>
<dbReference type="InterPro" id="IPR043502">
    <property type="entry name" value="DNA/RNA_pol_sf"/>
</dbReference>
<dbReference type="AlphaFoldDB" id="A0A8S1A7T1"/>
<gene>
    <name evidence="1" type="ORF">APLA_LOCUS9071</name>
</gene>
<protein>
    <recommendedName>
        <fullName evidence="3">Peptidase aspartic putative domain-containing protein</fullName>
    </recommendedName>
</protein>
<dbReference type="PANTHER" id="PTHR47331">
    <property type="entry name" value="PHD-TYPE DOMAIN-CONTAINING PROTEIN"/>
    <property type="match status" value="1"/>
</dbReference>
<proteinExistence type="predicted"/>
<organism evidence="1 2">
    <name type="scientific">Arctia plantaginis</name>
    <name type="common">Wood tiger moth</name>
    <name type="synonym">Phalaena plantaginis</name>
    <dbReference type="NCBI Taxonomy" id="874455"/>
    <lineage>
        <taxon>Eukaryota</taxon>
        <taxon>Metazoa</taxon>
        <taxon>Ecdysozoa</taxon>
        <taxon>Arthropoda</taxon>
        <taxon>Hexapoda</taxon>
        <taxon>Insecta</taxon>
        <taxon>Pterygota</taxon>
        <taxon>Neoptera</taxon>
        <taxon>Endopterygota</taxon>
        <taxon>Lepidoptera</taxon>
        <taxon>Glossata</taxon>
        <taxon>Ditrysia</taxon>
        <taxon>Noctuoidea</taxon>
        <taxon>Erebidae</taxon>
        <taxon>Arctiinae</taxon>
        <taxon>Arctia</taxon>
    </lineage>
</organism>
<comment type="caution">
    <text evidence="1">The sequence shown here is derived from an EMBL/GenBank/DDBJ whole genome shotgun (WGS) entry which is preliminary data.</text>
</comment>